<reference evidence="8 9" key="1">
    <citation type="submission" date="2016-11" db="EMBL/GenBank/DDBJ databases">
        <authorList>
            <person name="Jaros S."/>
            <person name="Januszkiewicz K."/>
            <person name="Wedrychowicz H."/>
        </authorList>
    </citation>
    <scope>NUCLEOTIDE SEQUENCE [LARGE SCALE GENOMIC DNA]</scope>
    <source>
        <strain evidence="8">NVI 5450</strain>
    </source>
</reference>
<evidence type="ECO:0000256" key="1">
    <source>
        <dbReference type="ARBA" id="ARBA00005329"/>
    </source>
</evidence>
<gene>
    <name evidence="8" type="ORF">NVI5450_3278</name>
</gene>
<comment type="cofactor">
    <cofactor evidence="7">
        <name>heme</name>
        <dbReference type="ChEBI" id="CHEBI:30413"/>
    </cofactor>
</comment>
<dbReference type="PATRIC" id="fig|80854.5.peg.3161"/>
<evidence type="ECO:0000256" key="5">
    <source>
        <dbReference type="ARBA" id="ARBA00023002"/>
    </source>
</evidence>
<sequence length="328" mass="35985">MVLFTTAILYFLGVFNQSTVTAQQFVNLQEGEAPNPGFRRAHAKGICIAGTFESNGSLDRYSLAKVFDEGSTPFLGRFSIGGNNPTAPDLKSPVRSMAFTLLSTDNQEWRVAMNTPPVMAVATPEAFFEQLQALTSPPAIKPSKLKAFFASHPESKAFNEWASAYVPTNSFSTELYHSINAFYLVDDAGNKQATRWVAVPQLASDMPLLNTNSPNALQEQLTALLKKGTVNFSLIFTLADDLDDENNPTIPWPHQRKQINAGTLVITSSEAQNTGLCAQKNFDPLVLPEGIEATEDPILRARSSAYSESYRRRARETLLGTKPTSVQE</sequence>
<dbReference type="GO" id="GO:0046872">
    <property type="term" value="F:metal ion binding"/>
    <property type="evidence" value="ECO:0007669"/>
    <property type="project" value="UniProtKB-KW"/>
</dbReference>
<keyword evidence="3 7" id="KW-0349">Heme</keyword>
<dbReference type="InterPro" id="IPR018028">
    <property type="entry name" value="Catalase"/>
</dbReference>
<keyword evidence="4 7" id="KW-0479">Metal-binding</keyword>
<evidence type="ECO:0000313" key="9">
    <source>
        <dbReference type="Proteomes" id="UP000183794"/>
    </source>
</evidence>
<dbReference type="HOGENOM" id="CLU_045961_1_0_6"/>
<dbReference type="PROSITE" id="PS51402">
    <property type="entry name" value="CATALASE_3"/>
    <property type="match status" value="1"/>
</dbReference>
<dbReference type="InterPro" id="IPR020835">
    <property type="entry name" value="Catalase_sf"/>
</dbReference>
<dbReference type="Gene3D" id="2.40.180.10">
    <property type="entry name" value="Catalase core domain"/>
    <property type="match status" value="1"/>
</dbReference>
<dbReference type="Proteomes" id="UP000183794">
    <property type="component" value="Unassembled WGS sequence"/>
</dbReference>
<dbReference type="GO" id="GO:0005737">
    <property type="term" value="C:cytoplasm"/>
    <property type="evidence" value="ECO:0007669"/>
    <property type="project" value="TreeGrafter"/>
</dbReference>
<protein>
    <recommendedName>
        <fullName evidence="7">Catalase-related peroxidase</fullName>
        <ecNumber evidence="7">1.11.1.-</ecNumber>
    </recommendedName>
</protein>
<dbReference type="SMART" id="SM01060">
    <property type="entry name" value="Catalase"/>
    <property type="match status" value="1"/>
</dbReference>
<dbReference type="InterPro" id="IPR024168">
    <property type="entry name" value="Catalase_SrpA-type_pred"/>
</dbReference>
<dbReference type="EC" id="1.11.1.-" evidence="7"/>
<dbReference type="CDD" id="cd08153">
    <property type="entry name" value="srpA_like"/>
    <property type="match status" value="1"/>
</dbReference>
<dbReference type="STRING" id="80854.MVIS_2981"/>
<comment type="similarity">
    <text evidence="1 7">Belongs to the catalase family.</text>
</comment>
<dbReference type="GO" id="GO:0042542">
    <property type="term" value="P:response to hydrogen peroxide"/>
    <property type="evidence" value="ECO:0007669"/>
    <property type="project" value="TreeGrafter"/>
</dbReference>
<dbReference type="Pfam" id="PF00199">
    <property type="entry name" value="Catalase"/>
    <property type="match status" value="1"/>
</dbReference>
<comment type="function">
    <text evidence="7">Has an organic peroxide-dependent peroxidase activity.</text>
</comment>
<keyword evidence="2 7" id="KW-0575">Peroxidase</keyword>
<dbReference type="OrthoDB" id="255727at2"/>
<evidence type="ECO:0000256" key="2">
    <source>
        <dbReference type="ARBA" id="ARBA00022559"/>
    </source>
</evidence>
<dbReference type="AlphaFoldDB" id="A0A090KAN6"/>
<dbReference type="GO" id="GO:0004096">
    <property type="term" value="F:catalase activity"/>
    <property type="evidence" value="ECO:0007669"/>
    <property type="project" value="InterPro"/>
</dbReference>
<dbReference type="RefSeq" id="WP_045112602.1">
    <property type="nucleotide sequence ID" value="NZ_FPLD01000091.1"/>
</dbReference>
<dbReference type="InterPro" id="IPR011614">
    <property type="entry name" value="Catalase_core"/>
</dbReference>
<dbReference type="PIRSF" id="PIRSF000296">
    <property type="entry name" value="SrpA"/>
    <property type="match status" value="1"/>
</dbReference>
<accession>A0A090KAN6</accession>
<evidence type="ECO:0000256" key="6">
    <source>
        <dbReference type="ARBA" id="ARBA00023004"/>
    </source>
</evidence>
<dbReference type="Gene3D" id="1.20.1280.120">
    <property type="match status" value="1"/>
</dbReference>
<evidence type="ECO:0000256" key="3">
    <source>
        <dbReference type="ARBA" id="ARBA00022617"/>
    </source>
</evidence>
<dbReference type="EMBL" id="FPLD01000091">
    <property type="protein sequence ID" value="SGZ08100.1"/>
    <property type="molecule type" value="Genomic_DNA"/>
</dbReference>
<evidence type="ECO:0000256" key="7">
    <source>
        <dbReference type="PIRNR" id="PIRNR000296"/>
    </source>
</evidence>
<dbReference type="SUPFAM" id="SSF56634">
    <property type="entry name" value="Heme-dependent catalase-like"/>
    <property type="match status" value="1"/>
</dbReference>
<dbReference type="GO" id="GO:0020037">
    <property type="term" value="F:heme binding"/>
    <property type="evidence" value="ECO:0007669"/>
    <property type="project" value="InterPro"/>
</dbReference>
<dbReference type="PANTHER" id="PTHR11465:SF9">
    <property type="entry name" value="CATALASE"/>
    <property type="match status" value="1"/>
</dbReference>
<evidence type="ECO:0000256" key="4">
    <source>
        <dbReference type="ARBA" id="ARBA00022723"/>
    </source>
</evidence>
<evidence type="ECO:0000313" key="8">
    <source>
        <dbReference type="EMBL" id="SGZ08100.1"/>
    </source>
</evidence>
<name>A0A090KAN6_9GAMM</name>
<keyword evidence="6 7" id="KW-0408">Iron</keyword>
<keyword evidence="5 7" id="KW-0560">Oxidoreductase</keyword>
<proteinExistence type="inferred from homology"/>
<dbReference type="KEGG" id="mvs:MVIS_2981"/>
<organism evidence="8 9">
    <name type="scientific">Moritella viscosa</name>
    <dbReference type="NCBI Taxonomy" id="80854"/>
    <lineage>
        <taxon>Bacteria</taxon>
        <taxon>Pseudomonadati</taxon>
        <taxon>Pseudomonadota</taxon>
        <taxon>Gammaproteobacteria</taxon>
        <taxon>Alteromonadales</taxon>
        <taxon>Moritellaceae</taxon>
        <taxon>Moritella</taxon>
    </lineage>
</organism>
<dbReference type="PANTHER" id="PTHR11465">
    <property type="entry name" value="CATALASE"/>
    <property type="match status" value="1"/>
</dbReference>
<dbReference type="GO" id="GO:0042744">
    <property type="term" value="P:hydrogen peroxide catabolic process"/>
    <property type="evidence" value="ECO:0007669"/>
    <property type="project" value="TreeGrafter"/>
</dbReference>